<feature type="binding site" evidence="1">
    <location>
        <position position="359"/>
    </location>
    <ligand>
        <name>Mg(2+)</name>
        <dbReference type="ChEBI" id="CHEBI:18420"/>
    </ligand>
</feature>
<name>A0AB34X185_9ACTO</name>
<evidence type="ECO:0000313" key="3">
    <source>
        <dbReference type="Proteomes" id="UP000070572"/>
    </source>
</evidence>
<keyword evidence="1" id="KW-0479">Metal-binding</keyword>
<comment type="cofactor">
    <cofactor evidence="1">
        <name>Fe cation</name>
        <dbReference type="ChEBI" id="CHEBI:24875"/>
    </cofactor>
</comment>
<comment type="caution">
    <text evidence="2">The sequence shown here is derived from an EMBL/GenBank/DDBJ whole genome shotgun (WGS) entry which is preliminary data.</text>
</comment>
<dbReference type="Proteomes" id="UP000070572">
    <property type="component" value="Unassembled WGS sequence"/>
</dbReference>
<organism evidence="2 3">
    <name type="scientific">Varibaculum cambriense</name>
    <dbReference type="NCBI Taxonomy" id="184870"/>
    <lineage>
        <taxon>Bacteria</taxon>
        <taxon>Bacillati</taxon>
        <taxon>Actinomycetota</taxon>
        <taxon>Actinomycetes</taxon>
        <taxon>Actinomycetales</taxon>
        <taxon>Actinomycetaceae</taxon>
        <taxon>Varibaculum</taxon>
    </lineage>
</organism>
<reference evidence="2 3" key="1">
    <citation type="submission" date="2016-01" db="EMBL/GenBank/DDBJ databases">
        <authorList>
            <person name="Mitreva M."/>
            <person name="Pepin K.H."/>
            <person name="Mihindukulasuriya K.A."/>
            <person name="Fulton R."/>
            <person name="Fronick C."/>
            <person name="O'Laughlin M."/>
            <person name="Miner T."/>
            <person name="Herter B."/>
            <person name="Rosa B.A."/>
            <person name="Cordes M."/>
            <person name="Tomlinson C."/>
            <person name="Wollam A."/>
            <person name="Palsikar V.B."/>
            <person name="Mardis E.R."/>
            <person name="Wilson R.K."/>
        </authorList>
    </citation>
    <scope>NUCLEOTIDE SEQUENCE [LARGE SCALE GENOMIC DNA]</scope>
    <source>
        <strain evidence="2 3">DNF00696</strain>
    </source>
</reference>
<proteinExistence type="predicted"/>
<feature type="binding site" evidence="1">
    <location>
        <position position="61"/>
    </location>
    <ligand>
        <name>Fe cation</name>
        <dbReference type="ChEBI" id="CHEBI:24875"/>
    </ligand>
</feature>
<dbReference type="PANTHER" id="PTHR43600">
    <property type="entry name" value="COENZYME F420 HYDROGENASE, SUBUNIT ALPHA"/>
    <property type="match status" value="1"/>
</dbReference>
<evidence type="ECO:0008006" key="4">
    <source>
        <dbReference type="Google" id="ProtNLM"/>
    </source>
</evidence>
<evidence type="ECO:0000256" key="1">
    <source>
        <dbReference type="PIRSR" id="PIRSR601501-1"/>
    </source>
</evidence>
<evidence type="ECO:0000313" key="2">
    <source>
        <dbReference type="EMBL" id="KXB81667.1"/>
    </source>
</evidence>
<dbReference type="EMBL" id="LSDN01000006">
    <property type="protein sequence ID" value="KXB81667.1"/>
    <property type="molecule type" value="Genomic_DNA"/>
</dbReference>
<accession>A0AB34X185</accession>
<keyword evidence="1" id="KW-0533">Nickel</keyword>
<dbReference type="SUPFAM" id="SSF56762">
    <property type="entry name" value="HydB/Nqo4-like"/>
    <property type="match status" value="1"/>
</dbReference>
<dbReference type="AlphaFoldDB" id="A0AB34X185"/>
<keyword evidence="1" id="KW-0460">Magnesium</keyword>
<dbReference type="Gene3D" id="1.10.645.10">
    <property type="entry name" value="Cytochrome-c3 Hydrogenase, chain B"/>
    <property type="match status" value="1"/>
</dbReference>
<feature type="binding site" evidence="1">
    <location>
        <position position="61"/>
    </location>
    <ligand>
        <name>Ni(2+)</name>
        <dbReference type="ChEBI" id="CHEBI:49786"/>
    </ligand>
</feature>
<dbReference type="InterPro" id="IPR001501">
    <property type="entry name" value="Ni-dep_hyd_lsu"/>
</dbReference>
<dbReference type="RefSeq" id="WP_060920115.1">
    <property type="nucleotide sequence ID" value="NZ_CALUBP010000013.1"/>
</dbReference>
<feature type="binding site" evidence="1">
    <location>
        <position position="58"/>
    </location>
    <ligand>
        <name>Ni(2+)</name>
        <dbReference type="ChEBI" id="CHEBI:49786"/>
    </ligand>
</feature>
<dbReference type="Pfam" id="PF00374">
    <property type="entry name" value="NiFeSe_Hases"/>
    <property type="match status" value="1"/>
</dbReference>
<keyword evidence="1" id="KW-0408">Iron</keyword>
<dbReference type="InterPro" id="IPR029014">
    <property type="entry name" value="NiFe-Hase_large"/>
</dbReference>
<feature type="binding site" evidence="1">
    <location>
        <position position="399"/>
    </location>
    <ligand>
        <name>Ni(2+)</name>
        <dbReference type="ChEBI" id="CHEBI:49786"/>
    </ligand>
</feature>
<sequence length="419" mass="45010">MKINLDEIIDPLEGRVVVSPDSQGQAQARFDLQGLPRIDGMLVGKSALEALKMTEHLCGICPVAHHLAGIRALDMLNDSAQLSRAAELTRRLLHYGSVVETHSLRFLRQDRDSGITLKKISKKMLIAAGSPGHFPTTAVPGGVRNWPNIEDLKTLQKDLSGALTSAEKLCELALNIQPKTAVFSQFAGIDLALINEDGDPDIFGNRVRAARAGSTWKEFDFSQWNQQITEDNPGAPAPRPYLTGLGAKEGGYRVGPVAQLSVGLLPSELASAAQVRWLAASRDAASARAIITLHVLERTVALVSELIDLLAPGQLEDCPPVEQARFKEGVATGLVDGPRGLLAHTYRTDSQGVISAATILTPTAQNEPWLADLLTQAISRKDASRQAVLEQSIREADPCLPLSSAPEGQMGLTVDTLQN</sequence>
<comment type="cofactor">
    <cofactor evidence="1">
        <name>Ni(2+)</name>
        <dbReference type="ChEBI" id="CHEBI:49786"/>
    </cofactor>
</comment>
<protein>
    <recommendedName>
        <fullName evidence="4">Reducing hydrogenase subunit alpha</fullName>
    </recommendedName>
</protein>
<dbReference type="GO" id="GO:0016151">
    <property type="term" value="F:nickel cation binding"/>
    <property type="evidence" value="ECO:0007669"/>
    <property type="project" value="InterPro"/>
</dbReference>
<gene>
    <name evidence="2" type="ORF">HMPREF1862_00416</name>
</gene>
<dbReference type="PANTHER" id="PTHR43600:SF4">
    <property type="entry name" value="CYTOSOLIC NIFE-HYDROGENASE, ALPHA SUBUNIT"/>
    <property type="match status" value="1"/>
</dbReference>